<evidence type="ECO:0000313" key="2">
    <source>
        <dbReference type="Proteomes" id="UP000271162"/>
    </source>
</evidence>
<dbReference type="EMBL" id="UYSL01023653">
    <property type="protein sequence ID" value="VDL82488.1"/>
    <property type="molecule type" value="Genomic_DNA"/>
</dbReference>
<reference evidence="3" key="1">
    <citation type="submission" date="2017-02" db="UniProtKB">
        <authorList>
            <consortium name="WormBaseParasite"/>
        </authorList>
    </citation>
    <scope>IDENTIFICATION</scope>
</reference>
<keyword evidence="2" id="KW-1185">Reference proteome</keyword>
<dbReference type="AlphaFoldDB" id="A0A0N4YNF0"/>
<evidence type="ECO:0000313" key="1">
    <source>
        <dbReference type="EMBL" id="VDL82488.1"/>
    </source>
</evidence>
<gene>
    <name evidence="1" type="ORF">NBR_LOCUS18763</name>
</gene>
<proteinExistence type="predicted"/>
<sequence length="69" mass="8293">MGTLESRWMVLSSRIQQWSVRRMDPALMDTQGSQWMAPQYRVLRWMVQGMKLALMNDQYSLRTSQWLLI</sequence>
<protein>
    <submittedName>
        <fullName evidence="3">Alternative protein</fullName>
    </submittedName>
</protein>
<evidence type="ECO:0000313" key="3">
    <source>
        <dbReference type="WBParaSite" id="NBR_0001876201-mRNA-1"/>
    </source>
</evidence>
<dbReference type="WBParaSite" id="NBR_0001876201-mRNA-1">
    <property type="protein sequence ID" value="NBR_0001876201-mRNA-1"/>
    <property type="gene ID" value="NBR_0001876201"/>
</dbReference>
<name>A0A0N4YNF0_NIPBR</name>
<accession>A0A0N4YNF0</accession>
<organism evidence="3">
    <name type="scientific">Nippostrongylus brasiliensis</name>
    <name type="common">Rat hookworm</name>
    <dbReference type="NCBI Taxonomy" id="27835"/>
    <lineage>
        <taxon>Eukaryota</taxon>
        <taxon>Metazoa</taxon>
        <taxon>Ecdysozoa</taxon>
        <taxon>Nematoda</taxon>
        <taxon>Chromadorea</taxon>
        <taxon>Rhabditida</taxon>
        <taxon>Rhabditina</taxon>
        <taxon>Rhabditomorpha</taxon>
        <taxon>Strongyloidea</taxon>
        <taxon>Heligmosomidae</taxon>
        <taxon>Nippostrongylus</taxon>
    </lineage>
</organism>
<reference evidence="1 2" key="2">
    <citation type="submission" date="2018-11" db="EMBL/GenBank/DDBJ databases">
        <authorList>
            <consortium name="Pathogen Informatics"/>
        </authorList>
    </citation>
    <scope>NUCLEOTIDE SEQUENCE [LARGE SCALE GENOMIC DNA]</scope>
</reference>
<dbReference type="Proteomes" id="UP000271162">
    <property type="component" value="Unassembled WGS sequence"/>
</dbReference>